<dbReference type="PANTHER" id="PTHR43976:SF16">
    <property type="entry name" value="SHORT-CHAIN DEHYDROGENASE_REDUCTASE FAMILY PROTEIN"/>
    <property type="match status" value="1"/>
</dbReference>
<evidence type="ECO:0000256" key="2">
    <source>
        <dbReference type="ARBA" id="ARBA00022857"/>
    </source>
</evidence>
<dbReference type="SUPFAM" id="SSF51735">
    <property type="entry name" value="NAD(P)-binding Rossmann-fold domains"/>
    <property type="match status" value="1"/>
</dbReference>
<dbReference type="GO" id="GO:0016491">
    <property type="term" value="F:oxidoreductase activity"/>
    <property type="evidence" value="ECO:0007669"/>
    <property type="project" value="UniProtKB-KW"/>
</dbReference>
<accession>A0A0C1BVV8</accession>
<dbReference type="PANTHER" id="PTHR43976">
    <property type="entry name" value="SHORT CHAIN DEHYDROGENASE"/>
    <property type="match status" value="1"/>
</dbReference>
<sequence length="287" mass="30542">MAPQVWLVTGASSGFGALIAEKALEAGHKVIATARNPTKAAQDYPQIESLGGKWLQLDVTSMTAKEEVEKAIADYAGGRIDVLINNAGYGLLGSIEDVSEEELDTQFQTNVFGLVRVTKAALPIMRAQRSGTIVNISSIAGFAAGPSGAPYSMSKFAVEALSESLSAELSAFNIRVLLVEPGAFRTNFIGGRKTPAAGMTKDYEGTPLGAAMGFWDTFGGKQPGDPVKGVQRILDVIQLQGMGEGKGHLLRLPLGTDCLPRMLKKVDDLKRDLEEMREIALSTAVEE</sequence>
<evidence type="ECO:0000313" key="6">
    <source>
        <dbReference type="EMBL" id="KIA75646.1"/>
    </source>
</evidence>
<comment type="similarity">
    <text evidence="1 4">Belongs to the short-chain dehydrogenases/reductases (SDR) family.</text>
</comment>
<dbReference type="InterPro" id="IPR002347">
    <property type="entry name" value="SDR_fam"/>
</dbReference>
<feature type="domain" description="Ketoreductase" evidence="5">
    <location>
        <begin position="4"/>
        <end position="180"/>
    </location>
</feature>
<dbReference type="Pfam" id="PF00106">
    <property type="entry name" value="adh_short"/>
    <property type="match status" value="1"/>
</dbReference>
<dbReference type="AlphaFoldDB" id="A0A0C1BVV8"/>
<dbReference type="Proteomes" id="UP000053475">
    <property type="component" value="Unassembled WGS sequence"/>
</dbReference>
<protein>
    <submittedName>
        <fullName evidence="6">Short chain oxidoreductase</fullName>
    </submittedName>
</protein>
<dbReference type="InterPro" id="IPR020904">
    <property type="entry name" value="Sc_DH/Rdtase_CS"/>
</dbReference>
<dbReference type="EMBL" id="JOMC01000065">
    <property type="protein sequence ID" value="KIA75646.1"/>
    <property type="molecule type" value="Genomic_DNA"/>
</dbReference>
<evidence type="ECO:0000313" key="7">
    <source>
        <dbReference type="Proteomes" id="UP000053475"/>
    </source>
</evidence>
<dbReference type="PRINTS" id="PR00081">
    <property type="entry name" value="GDHRDH"/>
</dbReference>
<evidence type="ECO:0000259" key="5">
    <source>
        <dbReference type="SMART" id="SM00822"/>
    </source>
</evidence>
<dbReference type="GO" id="GO:0044550">
    <property type="term" value="P:secondary metabolite biosynthetic process"/>
    <property type="evidence" value="ECO:0007669"/>
    <property type="project" value="UniProtKB-ARBA"/>
</dbReference>
<dbReference type="InterPro" id="IPR051911">
    <property type="entry name" value="SDR_oxidoreductase"/>
</dbReference>
<organism evidence="6 7">
    <name type="scientific">Aspergillus ustus</name>
    <dbReference type="NCBI Taxonomy" id="40382"/>
    <lineage>
        <taxon>Eukaryota</taxon>
        <taxon>Fungi</taxon>
        <taxon>Dikarya</taxon>
        <taxon>Ascomycota</taxon>
        <taxon>Pezizomycotina</taxon>
        <taxon>Eurotiomycetes</taxon>
        <taxon>Eurotiomycetidae</taxon>
        <taxon>Eurotiales</taxon>
        <taxon>Aspergillaceae</taxon>
        <taxon>Aspergillus</taxon>
        <taxon>Aspergillus subgen. Nidulantes</taxon>
    </lineage>
</organism>
<proteinExistence type="inferred from homology"/>
<dbReference type="Gene3D" id="3.40.50.720">
    <property type="entry name" value="NAD(P)-binding Rossmann-like Domain"/>
    <property type="match status" value="1"/>
</dbReference>
<comment type="caution">
    <text evidence="6">The sequence shown here is derived from an EMBL/GenBank/DDBJ whole genome shotgun (WGS) entry which is preliminary data.</text>
</comment>
<evidence type="ECO:0000256" key="1">
    <source>
        <dbReference type="ARBA" id="ARBA00006484"/>
    </source>
</evidence>
<evidence type="ECO:0000256" key="3">
    <source>
        <dbReference type="ARBA" id="ARBA00023002"/>
    </source>
</evidence>
<gene>
    <name evidence="6" type="ORF">HK57_00578</name>
</gene>
<dbReference type="InterPro" id="IPR036291">
    <property type="entry name" value="NAD(P)-bd_dom_sf"/>
</dbReference>
<name>A0A0C1BVV8_ASPUT</name>
<evidence type="ECO:0000256" key="4">
    <source>
        <dbReference type="RuleBase" id="RU000363"/>
    </source>
</evidence>
<keyword evidence="7" id="KW-1185">Reference proteome</keyword>
<keyword evidence="2" id="KW-0521">NADP</keyword>
<dbReference type="PROSITE" id="PS00061">
    <property type="entry name" value="ADH_SHORT"/>
    <property type="match status" value="1"/>
</dbReference>
<dbReference type="InterPro" id="IPR057326">
    <property type="entry name" value="KR_dom"/>
</dbReference>
<dbReference type="PRINTS" id="PR00080">
    <property type="entry name" value="SDRFAMILY"/>
</dbReference>
<dbReference type="CDD" id="cd05374">
    <property type="entry name" value="17beta-HSD-like_SDR_c"/>
    <property type="match status" value="1"/>
</dbReference>
<dbReference type="SMART" id="SM00822">
    <property type="entry name" value="PKS_KR"/>
    <property type="match status" value="1"/>
</dbReference>
<keyword evidence="3" id="KW-0560">Oxidoreductase</keyword>
<reference evidence="6 7" key="1">
    <citation type="submission" date="2014-11" db="EMBL/GenBank/DDBJ databases">
        <title>Genomics derived discovery of secondary metabolites biosynthetic gene clusters in Aspergillus ustus.</title>
        <authorList>
            <person name="Pi B."/>
            <person name="Dai F."/>
            <person name="Song X."/>
            <person name="Zhu C."/>
            <person name="Li H."/>
            <person name="Yu D."/>
        </authorList>
    </citation>
    <scope>NUCLEOTIDE SEQUENCE [LARGE SCALE GENOMIC DNA]</scope>
    <source>
        <strain evidence="6 7">3.3904</strain>
    </source>
</reference>